<keyword evidence="8" id="KW-1185">Reference proteome</keyword>
<dbReference type="GO" id="GO:0000976">
    <property type="term" value="F:transcription cis-regulatory region binding"/>
    <property type="evidence" value="ECO:0007669"/>
    <property type="project" value="TreeGrafter"/>
</dbReference>
<evidence type="ECO:0000256" key="4">
    <source>
        <dbReference type="ARBA" id="ARBA00023163"/>
    </source>
</evidence>
<dbReference type="AlphaFoldDB" id="A0A642VA15"/>
<comment type="subcellular location">
    <subcellularLocation>
        <location evidence="1">Nucleus</location>
    </subcellularLocation>
</comment>
<keyword evidence="3" id="KW-0238">DNA-binding</keyword>
<organism evidence="7 8">
    <name type="scientific">Trichomonascus ciferrii</name>
    <dbReference type="NCBI Taxonomy" id="44093"/>
    <lineage>
        <taxon>Eukaryota</taxon>
        <taxon>Fungi</taxon>
        <taxon>Dikarya</taxon>
        <taxon>Ascomycota</taxon>
        <taxon>Saccharomycotina</taxon>
        <taxon>Dipodascomycetes</taxon>
        <taxon>Dipodascales</taxon>
        <taxon>Trichomonascaceae</taxon>
        <taxon>Trichomonascus</taxon>
        <taxon>Trichomonascus ciferrii complex</taxon>
    </lineage>
</organism>
<name>A0A642VA15_9ASCO</name>
<dbReference type="GO" id="GO:0005634">
    <property type="term" value="C:nucleus"/>
    <property type="evidence" value="ECO:0007669"/>
    <property type="project" value="UniProtKB-SubCell"/>
</dbReference>
<protein>
    <recommendedName>
        <fullName evidence="9">Transcription factor domain-containing protein</fullName>
    </recommendedName>
</protein>
<dbReference type="InterPro" id="IPR051089">
    <property type="entry name" value="prtT"/>
</dbReference>
<reference evidence="7" key="1">
    <citation type="journal article" date="2019" name="G3 (Bethesda)">
        <title>Genome Assemblies of Two Rare Opportunistic Yeast Pathogens: Diutina rugosa (syn. Candida rugosa) and Trichomonascus ciferrii (syn. Candida ciferrii).</title>
        <authorList>
            <person name="Mixao V."/>
            <person name="Saus E."/>
            <person name="Hansen A.P."/>
            <person name="Lass-Florl C."/>
            <person name="Gabaldon T."/>
        </authorList>
    </citation>
    <scope>NUCLEOTIDE SEQUENCE</scope>
    <source>
        <strain evidence="7">CBS 4856</strain>
    </source>
</reference>
<evidence type="ECO:0000256" key="6">
    <source>
        <dbReference type="SAM" id="MobiDB-lite"/>
    </source>
</evidence>
<dbReference type="GO" id="GO:0000981">
    <property type="term" value="F:DNA-binding transcription factor activity, RNA polymerase II-specific"/>
    <property type="evidence" value="ECO:0007669"/>
    <property type="project" value="TreeGrafter"/>
</dbReference>
<dbReference type="Proteomes" id="UP000761534">
    <property type="component" value="Unassembled WGS sequence"/>
</dbReference>
<feature type="compositionally biased region" description="Polar residues" evidence="6">
    <location>
        <begin position="432"/>
        <end position="441"/>
    </location>
</feature>
<feature type="region of interest" description="Disordered" evidence="6">
    <location>
        <begin position="407"/>
        <end position="441"/>
    </location>
</feature>
<evidence type="ECO:0000256" key="3">
    <source>
        <dbReference type="ARBA" id="ARBA00023125"/>
    </source>
</evidence>
<evidence type="ECO:0008006" key="9">
    <source>
        <dbReference type="Google" id="ProtNLM"/>
    </source>
</evidence>
<evidence type="ECO:0000313" key="7">
    <source>
        <dbReference type="EMBL" id="KAA8916678.1"/>
    </source>
</evidence>
<evidence type="ECO:0000256" key="2">
    <source>
        <dbReference type="ARBA" id="ARBA00023015"/>
    </source>
</evidence>
<keyword evidence="5" id="KW-0539">Nucleus</keyword>
<evidence type="ECO:0000256" key="1">
    <source>
        <dbReference type="ARBA" id="ARBA00004123"/>
    </source>
</evidence>
<accession>A0A642VA15</accession>
<evidence type="ECO:0000313" key="8">
    <source>
        <dbReference type="Proteomes" id="UP000761534"/>
    </source>
</evidence>
<dbReference type="OrthoDB" id="8062037at2759"/>
<dbReference type="EMBL" id="SWFS01000090">
    <property type="protein sequence ID" value="KAA8916678.1"/>
    <property type="molecule type" value="Genomic_DNA"/>
</dbReference>
<gene>
    <name evidence="7" type="ORF">TRICI_001176</name>
</gene>
<dbReference type="PANTHER" id="PTHR31845">
    <property type="entry name" value="FINGER DOMAIN PROTEIN, PUTATIVE-RELATED"/>
    <property type="match status" value="1"/>
</dbReference>
<keyword evidence="2" id="KW-0805">Transcription regulation</keyword>
<dbReference type="VEuPathDB" id="FungiDB:TRICI_001176"/>
<keyword evidence="4" id="KW-0804">Transcription</keyword>
<sequence length="513" mass="57586">MTEFVFIPLDTGNPTKPIDVAAEEYPVLTLAMIVACATTTSVDHAEELNSFISRVYSERILINEDPSVEMVKALMVTCSYLKPRPHPKSPILLLYMLSFLFQLGHANDAKVLLANTADPVELELVRDRCRVYLGIYCMTVSFTLTMQRSDMFRFLGGSCEVTCQGLLKSGHSVDVKLVHFARLLAVGKEAFDFITTSELGNHPFPMVKAKVEHYRDKLQEAADMFNIDEDTKSSELFTNIATTYHNHILLVVYEHALTELVLKYDDSKQRKLMDFGYEVVGIAQKIVDLFASLTNGDTLLFPKMVYYRPLQAIVAIIRVQVIMWSKHLEAQVDIQRTFDKVKKAWDRAKIGSYTGVEMYKLLLKVEKWVSLTQNPERLGEDREIVLKENASRILKGVLFDVLSNKSGGKSGGSEPMTTAASTTSSYSANATQETTAESQVSWKDVSASMDTGGNLVQSMPSVLQQEEAVENQVQSLFDGNSNIDNFSSFNEFDPPMLNTAQMEVLLKELFTEY</sequence>
<proteinExistence type="predicted"/>
<evidence type="ECO:0000256" key="5">
    <source>
        <dbReference type="ARBA" id="ARBA00023242"/>
    </source>
</evidence>
<dbReference type="PANTHER" id="PTHR31845:SF10">
    <property type="entry name" value="ZN(II)2CYS6 TRANSCRIPTION FACTOR (EUROFUNG)"/>
    <property type="match status" value="1"/>
</dbReference>
<comment type="caution">
    <text evidence="7">The sequence shown here is derived from an EMBL/GenBank/DDBJ whole genome shotgun (WGS) entry which is preliminary data.</text>
</comment>
<feature type="compositionally biased region" description="Low complexity" evidence="6">
    <location>
        <begin position="417"/>
        <end position="431"/>
    </location>
</feature>